<evidence type="ECO:0000256" key="6">
    <source>
        <dbReference type="ARBA" id="ARBA00023125"/>
    </source>
</evidence>
<proteinExistence type="predicted"/>
<dbReference type="Pfam" id="PF17853">
    <property type="entry name" value="GGDEF_2"/>
    <property type="match status" value="1"/>
</dbReference>
<dbReference type="InterPro" id="IPR051552">
    <property type="entry name" value="HptR"/>
</dbReference>
<evidence type="ECO:0000313" key="12">
    <source>
        <dbReference type="Proteomes" id="UP000426246"/>
    </source>
</evidence>
<dbReference type="Proteomes" id="UP000426246">
    <property type="component" value="Chromosome"/>
</dbReference>
<dbReference type="GO" id="GO:0003700">
    <property type="term" value="F:DNA-binding transcription factor activity"/>
    <property type="evidence" value="ECO:0007669"/>
    <property type="project" value="InterPro"/>
</dbReference>
<evidence type="ECO:0000313" key="11">
    <source>
        <dbReference type="EMBL" id="QGQ97240.1"/>
    </source>
</evidence>
<dbReference type="PANTHER" id="PTHR42713">
    <property type="entry name" value="HISTIDINE KINASE-RELATED"/>
    <property type="match status" value="1"/>
</dbReference>
<dbReference type="InterPro" id="IPR018062">
    <property type="entry name" value="HTH_AraC-typ_CS"/>
</dbReference>
<dbReference type="GO" id="GO:0005737">
    <property type="term" value="C:cytoplasm"/>
    <property type="evidence" value="ECO:0007669"/>
    <property type="project" value="UniProtKB-SubCell"/>
</dbReference>
<keyword evidence="3 8" id="KW-0597">Phosphoprotein</keyword>
<dbReference type="SMART" id="SM00342">
    <property type="entry name" value="HTH_ARAC"/>
    <property type="match status" value="1"/>
</dbReference>
<reference evidence="12" key="1">
    <citation type="submission" date="2018-11" db="EMBL/GenBank/DDBJ databases">
        <title>Complete genome sequence of Paenibacillus sp. ML311-T8.</title>
        <authorList>
            <person name="Nam Y.-D."/>
            <person name="Kang J."/>
            <person name="Chung W.-H."/>
            <person name="Park Y.S."/>
        </authorList>
    </citation>
    <scope>NUCLEOTIDE SEQUENCE [LARGE SCALE GENOMIC DNA]</scope>
    <source>
        <strain evidence="12">ML311-T8</strain>
    </source>
</reference>
<dbReference type="Pfam" id="PF00072">
    <property type="entry name" value="Response_reg"/>
    <property type="match status" value="1"/>
</dbReference>
<keyword evidence="4" id="KW-0902">Two-component regulatory system</keyword>
<dbReference type="PROSITE" id="PS00041">
    <property type="entry name" value="HTH_ARAC_FAMILY_1"/>
    <property type="match status" value="1"/>
</dbReference>
<dbReference type="InterPro" id="IPR011006">
    <property type="entry name" value="CheY-like_superfamily"/>
</dbReference>
<dbReference type="AlphaFoldDB" id="A0A6B8RLQ4"/>
<feature type="domain" description="HTH araC/xylS-type" evidence="9">
    <location>
        <begin position="427"/>
        <end position="526"/>
    </location>
</feature>
<protein>
    <submittedName>
        <fullName evidence="11">Response regulator</fullName>
    </submittedName>
</protein>
<dbReference type="PRINTS" id="PR00032">
    <property type="entry name" value="HTHARAC"/>
</dbReference>
<dbReference type="GO" id="GO:0000160">
    <property type="term" value="P:phosphorelay signal transduction system"/>
    <property type="evidence" value="ECO:0007669"/>
    <property type="project" value="UniProtKB-KW"/>
</dbReference>
<dbReference type="InterPro" id="IPR018060">
    <property type="entry name" value="HTH_AraC"/>
</dbReference>
<comment type="subcellular location">
    <subcellularLocation>
        <location evidence="1">Cytoplasm</location>
    </subcellularLocation>
</comment>
<dbReference type="InterPro" id="IPR041522">
    <property type="entry name" value="CdaR_GGDEF"/>
</dbReference>
<dbReference type="Gene3D" id="1.10.10.60">
    <property type="entry name" value="Homeodomain-like"/>
    <property type="match status" value="2"/>
</dbReference>
<evidence type="ECO:0000256" key="5">
    <source>
        <dbReference type="ARBA" id="ARBA00023015"/>
    </source>
</evidence>
<keyword evidence="12" id="KW-1185">Reference proteome</keyword>
<keyword evidence="5" id="KW-0805">Transcription regulation</keyword>
<dbReference type="Pfam" id="PF12833">
    <property type="entry name" value="HTH_18"/>
    <property type="match status" value="1"/>
</dbReference>
<dbReference type="PROSITE" id="PS01124">
    <property type="entry name" value="HTH_ARAC_FAMILY_2"/>
    <property type="match status" value="1"/>
</dbReference>
<dbReference type="SUPFAM" id="SSF52172">
    <property type="entry name" value="CheY-like"/>
    <property type="match status" value="1"/>
</dbReference>
<dbReference type="SMART" id="SM00448">
    <property type="entry name" value="REC"/>
    <property type="match status" value="1"/>
</dbReference>
<evidence type="ECO:0000256" key="1">
    <source>
        <dbReference type="ARBA" id="ARBA00004496"/>
    </source>
</evidence>
<dbReference type="InterPro" id="IPR001789">
    <property type="entry name" value="Sig_transdc_resp-reg_receiver"/>
</dbReference>
<keyword evidence="7" id="KW-0804">Transcription</keyword>
<dbReference type="GO" id="GO:0043565">
    <property type="term" value="F:sequence-specific DNA binding"/>
    <property type="evidence" value="ECO:0007669"/>
    <property type="project" value="InterPro"/>
</dbReference>
<name>A0A6B8RLQ4_9BACL</name>
<accession>A0A6B8RLQ4</accession>
<dbReference type="PROSITE" id="PS50110">
    <property type="entry name" value="RESPONSE_REGULATORY"/>
    <property type="match status" value="1"/>
</dbReference>
<gene>
    <name evidence="11" type="ORF">EHS13_21300</name>
</gene>
<evidence type="ECO:0000256" key="4">
    <source>
        <dbReference type="ARBA" id="ARBA00023012"/>
    </source>
</evidence>
<dbReference type="InterPro" id="IPR020449">
    <property type="entry name" value="Tscrpt_reg_AraC-type_HTH"/>
</dbReference>
<dbReference type="KEGG" id="ppsc:EHS13_21300"/>
<dbReference type="CDD" id="cd17536">
    <property type="entry name" value="REC_YesN-like"/>
    <property type="match status" value="1"/>
</dbReference>
<dbReference type="SUPFAM" id="SSF46689">
    <property type="entry name" value="Homeodomain-like"/>
    <property type="match status" value="1"/>
</dbReference>
<dbReference type="RefSeq" id="WP_155702342.1">
    <property type="nucleotide sequence ID" value="NZ_CP034235.1"/>
</dbReference>
<feature type="domain" description="Response regulatory" evidence="10">
    <location>
        <begin position="3"/>
        <end position="120"/>
    </location>
</feature>
<dbReference type="OrthoDB" id="9794370at2"/>
<sequence>MFKVLIVDDEPLFREYLRTIMNWEAYGFIICGEAKNGQEALHRAEETFPDLALIDINMPIMDGLALSKELKQRFPDISIVMVTGHGEFEYARNALKIGVEDYLLKPFDLDELFLTLVNIKSRLQKISENRKIHRDQSQWLREQFLNMLISQDITLNDEEMVTQLERFGNFNGTDHYVVIAVEIDNLYERWNEYKEILLWKNTISNILHEIITLESHSLVFFGPEDRIVSLCQLPADTLSFLDGPNSLQRLCDMVKKHFKFTVTIGVGRPNYGSNGIRESYMEALAALQSKITDGNGRIISYQPSDKTTQGFYSSEIKEKMMLALRLNDYSEIKRHLDDVFLYIREMRLTAEMAYIIVIGLVSICLSHIVASGQNIAEILGAGFSPYKEIKRQENLEKTYIWLEDIIHKTLKLNDDLDRPSRSKQIFDEAKQLIDQNYQNPDLNVEEITKLVFINGSYLRKIFNKEANMSISDYITQVRMLRAKEFITKKKANITSISEMVGYNDPGYFSKCFKKYYGFTPSEFESQN</sequence>
<evidence type="ECO:0000256" key="8">
    <source>
        <dbReference type="PROSITE-ProRule" id="PRU00169"/>
    </source>
</evidence>
<feature type="modified residue" description="4-aspartylphosphate" evidence="8">
    <location>
        <position position="55"/>
    </location>
</feature>
<evidence type="ECO:0000259" key="10">
    <source>
        <dbReference type="PROSITE" id="PS50110"/>
    </source>
</evidence>
<keyword evidence="2" id="KW-0963">Cytoplasm</keyword>
<keyword evidence="6" id="KW-0238">DNA-binding</keyword>
<organism evidence="11 12">
    <name type="scientific">Paenibacillus psychroresistens</name>
    <dbReference type="NCBI Taxonomy" id="1778678"/>
    <lineage>
        <taxon>Bacteria</taxon>
        <taxon>Bacillati</taxon>
        <taxon>Bacillota</taxon>
        <taxon>Bacilli</taxon>
        <taxon>Bacillales</taxon>
        <taxon>Paenibacillaceae</taxon>
        <taxon>Paenibacillus</taxon>
    </lineage>
</organism>
<dbReference type="Gene3D" id="3.40.50.2300">
    <property type="match status" value="1"/>
</dbReference>
<evidence type="ECO:0000256" key="2">
    <source>
        <dbReference type="ARBA" id="ARBA00022490"/>
    </source>
</evidence>
<evidence type="ECO:0000256" key="3">
    <source>
        <dbReference type="ARBA" id="ARBA00022553"/>
    </source>
</evidence>
<dbReference type="InterPro" id="IPR009057">
    <property type="entry name" value="Homeodomain-like_sf"/>
</dbReference>
<dbReference type="PANTHER" id="PTHR42713:SF3">
    <property type="entry name" value="TRANSCRIPTIONAL REGULATORY PROTEIN HPTR"/>
    <property type="match status" value="1"/>
</dbReference>
<dbReference type="EMBL" id="CP034235">
    <property type="protein sequence ID" value="QGQ97240.1"/>
    <property type="molecule type" value="Genomic_DNA"/>
</dbReference>
<evidence type="ECO:0000259" key="9">
    <source>
        <dbReference type="PROSITE" id="PS01124"/>
    </source>
</evidence>
<evidence type="ECO:0000256" key="7">
    <source>
        <dbReference type="ARBA" id="ARBA00023163"/>
    </source>
</evidence>